<feature type="transmembrane region" description="Helical" evidence="1">
    <location>
        <begin position="88"/>
        <end position="112"/>
    </location>
</feature>
<organism evidence="2">
    <name type="scientific">marine sediment metagenome</name>
    <dbReference type="NCBI Taxonomy" id="412755"/>
    <lineage>
        <taxon>unclassified sequences</taxon>
        <taxon>metagenomes</taxon>
        <taxon>ecological metagenomes</taxon>
    </lineage>
</organism>
<keyword evidence="1" id="KW-0812">Transmembrane</keyword>
<evidence type="ECO:0000313" key="2">
    <source>
        <dbReference type="EMBL" id="GAG94630.1"/>
    </source>
</evidence>
<gene>
    <name evidence="2" type="ORF">S01H4_44871</name>
</gene>
<proteinExistence type="predicted"/>
<dbReference type="EMBL" id="BART01024927">
    <property type="protein sequence ID" value="GAG94630.1"/>
    <property type="molecule type" value="Genomic_DNA"/>
</dbReference>
<sequence length="185" mass="20891">VHSMLTEVAFCLSAYLGVLAIEYLPLILENRKIDKVPFFHNMSHNMHEIMAVFAATGAFLSFFHQGSLGGVPGVLFARPFGFREGVFVWPWTFFLFTWSAAACGPCFTILVTKVTEKMARKRLVKDNVIELLAKISGWMLATYITAKIIDTIYWAVVTAPSKGFNFLDFYSNNSGSWYGLFFIDK</sequence>
<feature type="non-terminal residue" evidence="2">
    <location>
        <position position="1"/>
    </location>
</feature>
<reference evidence="2" key="1">
    <citation type="journal article" date="2014" name="Front. Microbiol.">
        <title>High frequency of phylogenetically diverse reductive dehalogenase-homologous genes in deep subseafloor sedimentary metagenomes.</title>
        <authorList>
            <person name="Kawai M."/>
            <person name="Futagami T."/>
            <person name="Toyoda A."/>
            <person name="Takaki Y."/>
            <person name="Nishi S."/>
            <person name="Hori S."/>
            <person name="Arai W."/>
            <person name="Tsubouchi T."/>
            <person name="Morono Y."/>
            <person name="Uchiyama I."/>
            <person name="Ito T."/>
            <person name="Fujiyama A."/>
            <person name="Inagaki F."/>
            <person name="Takami H."/>
        </authorList>
    </citation>
    <scope>NUCLEOTIDE SEQUENCE</scope>
    <source>
        <strain evidence="2">Expedition CK06-06</strain>
    </source>
</reference>
<feature type="transmembrane region" description="Helical" evidence="1">
    <location>
        <begin position="6"/>
        <end position="28"/>
    </location>
</feature>
<evidence type="ECO:0000256" key="1">
    <source>
        <dbReference type="SAM" id="Phobius"/>
    </source>
</evidence>
<protein>
    <submittedName>
        <fullName evidence="2">Uncharacterized protein</fullName>
    </submittedName>
</protein>
<accession>X1BHZ1</accession>
<keyword evidence="1" id="KW-1133">Transmembrane helix</keyword>
<keyword evidence="1" id="KW-0472">Membrane</keyword>
<name>X1BHZ1_9ZZZZ</name>
<dbReference type="AlphaFoldDB" id="X1BHZ1"/>
<comment type="caution">
    <text evidence="2">The sequence shown here is derived from an EMBL/GenBank/DDBJ whole genome shotgun (WGS) entry which is preliminary data.</text>
</comment>
<feature type="transmembrane region" description="Helical" evidence="1">
    <location>
        <begin position="49"/>
        <end position="68"/>
    </location>
</feature>